<evidence type="ECO:0000313" key="1">
    <source>
        <dbReference type="EMBL" id="KAJ7571473.1"/>
    </source>
</evidence>
<comment type="caution">
    <text evidence="1">The sequence shown here is derived from an EMBL/GenBank/DDBJ whole genome shotgun (WGS) entry which is preliminary data.</text>
</comment>
<name>A0ACC2EY99_DIPCM</name>
<evidence type="ECO:0000313" key="2">
    <source>
        <dbReference type="Proteomes" id="UP001162992"/>
    </source>
</evidence>
<reference evidence="2" key="1">
    <citation type="journal article" date="2024" name="Proc. Natl. Acad. Sci. U.S.A.">
        <title>Extraordinary preservation of gene collinearity over three hundred million years revealed in homosporous lycophytes.</title>
        <authorList>
            <person name="Li C."/>
            <person name="Wickell D."/>
            <person name="Kuo L.Y."/>
            <person name="Chen X."/>
            <person name="Nie B."/>
            <person name="Liao X."/>
            <person name="Peng D."/>
            <person name="Ji J."/>
            <person name="Jenkins J."/>
            <person name="Williams M."/>
            <person name="Shu S."/>
            <person name="Plott C."/>
            <person name="Barry K."/>
            <person name="Rajasekar S."/>
            <person name="Grimwood J."/>
            <person name="Han X."/>
            <person name="Sun S."/>
            <person name="Hou Z."/>
            <person name="He W."/>
            <person name="Dai G."/>
            <person name="Sun C."/>
            <person name="Schmutz J."/>
            <person name="Leebens-Mack J.H."/>
            <person name="Li F.W."/>
            <person name="Wang L."/>
        </authorList>
    </citation>
    <scope>NUCLEOTIDE SEQUENCE [LARGE SCALE GENOMIC DNA]</scope>
    <source>
        <strain evidence="2">cv. PW_Plant_1</strain>
    </source>
</reference>
<proteinExistence type="predicted"/>
<organism evidence="1 2">
    <name type="scientific">Diphasiastrum complanatum</name>
    <name type="common">Issler's clubmoss</name>
    <name type="synonym">Lycopodium complanatum</name>
    <dbReference type="NCBI Taxonomy" id="34168"/>
    <lineage>
        <taxon>Eukaryota</taxon>
        <taxon>Viridiplantae</taxon>
        <taxon>Streptophyta</taxon>
        <taxon>Embryophyta</taxon>
        <taxon>Tracheophyta</taxon>
        <taxon>Lycopodiopsida</taxon>
        <taxon>Lycopodiales</taxon>
        <taxon>Lycopodiaceae</taxon>
        <taxon>Lycopodioideae</taxon>
        <taxon>Diphasiastrum</taxon>
    </lineage>
</organism>
<accession>A0ACC2EY99</accession>
<dbReference type="EMBL" id="CM055092">
    <property type="protein sequence ID" value="KAJ7571473.1"/>
    <property type="molecule type" value="Genomic_DNA"/>
</dbReference>
<sequence length="1016" mass="113115">MHPLGRTFPRWGKAHFVEELRTKEQAETDRKVQESLDNFIRQTMGQEPYASLTKLPGWPLLSPSKVQMQKCEKCMLEFCSPINYRRHIRIHRRSLAADNEDFKKERPNLATFWRKLTPEEASQIFSLKNFKLEDLSGAASVKALSSLTKQPGLSTLPQPYIKAGAALLDLIQGKVPVHTRTADELFSIMDNASEQTFLCGGTSLVVQRFVYHGDIGKHGLEDKNVVASVAFLLEHKLVKAWMVDKDAEALRFQKELVEEEEATQKRRQRLLERKRQKKLRQKGSKEKEKKDIGAQLEIQVEEGDFPDDEGNSLKFADDCESHIGSPSTSVSSTCVGQNAKHFGSAVLQLPDYTVDWDTKDAGNGSRDTKEMSQGFWSSSFYDGLVEGGSFAMESSHEMEKSPGDKSSMRLSINLYDGEVNIEDEMPKRFGSSADNFKAELDNVDEEGPQVPLEGRERNAQIQHRPNGGWKGNEYESYSIHSRNHEIEKSVLHRKNGRLTWERRSSGPFEKARIANEASSNEDRFRNASSRQSTRLHKNSYSTYTNITKVEQRPSSDFETATGPRFQHYRPKLRAKQALPNVANGYAVWTRKTEIPATLLDITDNEENCNTNNSHAFPEVDEAMSFLMKSEAAGKREELLEKDSVLGTLNTFDTAPKGSNSTTSMQLTPETPILLDLQDTKNVGAISTPEETSSPTLGLMKDTDGREPTMIEMNHDAISNSQPYGAAHLVSVTADSFLKDQRGHTDEERGDALIIGSLSIPLSNVGAYWSFHTIPQLVTENLINQQQASLTAKSSENWNAVVNARSDNFSEIVGETNIDSSVKGLEPKPKEANSLLEVSKLDEKEFSHSNVETNVTEKLAKQASLGSTVGRSGTAKVWRAVGFVRDKHGANALKSIELSTEEDTVSSLTGHCAPIEGNVDDVERQLDQGNIILQRLTSENLSSASVYGQIHSVHLDGGMRTNREIDEPGILIVAAFDENTAKNSQDQSSTFSSAAASRFLSNRWEAALWEVEGTSKS</sequence>
<protein>
    <submittedName>
        <fullName evidence="1">Uncharacterized protein</fullName>
    </submittedName>
</protein>
<dbReference type="Proteomes" id="UP001162992">
    <property type="component" value="Chromosome 1"/>
</dbReference>
<keyword evidence="2" id="KW-1185">Reference proteome</keyword>
<gene>
    <name evidence="1" type="ORF">O6H91_01G164300</name>
</gene>